<keyword evidence="1" id="KW-0812">Transmembrane</keyword>
<dbReference type="Proteomes" id="UP000279911">
    <property type="component" value="Unassembled WGS sequence"/>
</dbReference>
<feature type="transmembrane region" description="Helical" evidence="1">
    <location>
        <begin position="31"/>
        <end position="54"/>
    </location>
</feature>
<gene>
    <name evidence="2" type="ORF">EJA10_03985</name>
</gene>
<dbReference type="AlphaFoldDB" id="A0A427TWA5"/>
<keyword evidence="1" id="KW-0472">Membrane</keyword>
<dbReference type="EMBL" id="RSFW01000006">
    <property type="protein sequence ID" value="RSD28743.1"/>
    <property type="molecule type" value="Genomic_DNA"/>
</dbReference>
<dbReference type="Pfam" id="PF17353">
    <property type="entry name" value="DUF5381"/>
    <property type="match status" value="1"/>
</dbReference>
<proteinExistence type="predicted"/>
<dbReference type="OrthoDB" id="2855047at2"/>
<accession>A0A427TWA5</accession>
<sequence length="142" mass="15874">MVSSALFGTLLSAFVLFIVAPDSGILRGFFIFVIGLVGLLFCGMILLKLLAVLLRGRVLLRIEKGRLAGQKNEVPIEEITDIEWAGSSLKYLVIKTKSNKKMKLSTYNLVDEDKVQQVIKQYLIPNGNNDLKANWKNRYGSL</sequence>
<evidence type="ECO:0000313" key="2">
    <source>
        <dbReference type="EMBL" id="RSD28743.1"/>
    </source>
</evidence>
<reference evidence="3" key="1">
    <citation type="submission" date="2018-12" db="EMBL/GenBank/DDBJ databases">
        <title>Bacillus chawlae sp. nov., Bacillus glennii sp. nov., and Bacillus saganii sp. nov. Isolated from the Vehicle Assembly Building at Kennedy Space Center where the Viking Spacecraft were Assembled.</title>
        <authorList>
            <person name="Seuylemezian A."/>
            <person name="Vaishampayan P."/>
        </authorList>
    </citation>
    <scope>NUCLEOTIDE SEQUENCE [LARGE SCALE GENOMIC DNA]</scope>
    <source>
        <strain evidence="3">DSM 13966</strain>
    </source>
</reference>
<protein>
    <submittedName>
        <fullName evidence="2">Uncharacterized protein</fullName>
    </submittedName>
</protein>
<organism evidence="2 3">
    <name type="scientific">Mesobacillus subterraneus</name>
    <dbReference type="NCBI Taxonomy" id="285983"/>
    <lineage>
        <taxon>Bacteria</taxon>
        <taxon>Bacillati</taxon>
        <taxon>Bacillota</taxon>
        <taxon>Bacilli</taxon>
        <taxon>Bacillales</taxon>
        <taxon>Bacillaceae</taxon>
        <taxon>Mesobacillus</taxon>
    </lineage>
</organism>
<name>A0A427TWA5_9BACI</name>
<evidence type="ECO:0000313" key="3">
    <source>
        <dbReference type="Proteomes" id="UP000279911"/>
    </source>
</evidence>
<evidence type="ECO:0000256" key="1">
    <source>
        <dbReference type="SAM" id="Phobius"/>
    </source>
</evidence>
<keyword evidence="1" id="KW-1133">Transmembrane helix</keyword>
<comment type="caution">
    <text evidence="2">The sequence shown here is derived from an EMBL/GenBank/DDBJ whole genome shotgun (WGS) entry which is preliminary data.</text>
</comment>
<dbReference type="InterPro" id="IPR035324">
    <property type="entry name" value="DUF5381"/>
</dbReference>